<evidence type="ECO:0000313" key="5">
    <source>
        <dbReference type="Proteomes" id="UP001497416"/>
    </source>
</evidence>
<accession>A0ABM9NZ52</accession>
<feature type="domain" description="Outer membrane protein SusF/SusE-like C-terminal" evidence="3">
    <location>
        <begin position="373"/>
        <end position="456"/>
    </location>
</feature>
<keyword evidence="1" id="KW-0732">Signal</keyword>
<feature type="domain" description="SusE outer membrane protein" evidence="2">
    <location>
        <begin position="155"/>
        <end position="245"/>
    </location>
</feature>
<gene>
    <name evidence="4" type="ORF">T190607A01A_20363</name>
</gene>
<evidence type="ECO:0000259" key="3">
    <source>
        <dbReference type="Pfam" id="PF16411"/>
    </source>
</evidence>
<protein>
    <submittedName>
        <fullName evidence="4">Starch-binding outer membrane protein SusE/F</fullName>
    </submittedName>
</protein>
<dbReference type="InterPro" id="IPR025970">
    <property type="entry name" value="SusE"/>
</dbReference>
<dbReference type="Pfam" id="PF14292">
    <property type="entry name" value="SusE"/>
    <property type="match status" value="2"/>
</dbReference>
<dbReference type="Proteomes" id="UP001497416">
    <property type="component" value="Unassembled WGS sequence"/>
</dbReference>
<feature type="domain" description="SusE outer membrane protein" evidence="2">
    <location>
        <begin position="25"/>
        <end position="126"/>
    </location>
</feature>
<sequence length="559" mass="60696">MKKIINKIGLALIATVFLLVSCETEESLNLTQSDPVFELDMPGISSVFLNYSLPDNPAFTITWKDEVTSSTTYEVEMATDEAFTSPRNLGTATEKSFSMTVTAFNNAINEAGITNFSDVPVYLRVKAGESISNQVLLLVTTYPVNPASIESGLADGDTFTLSLDQNDDNAIEIAINDPIFDSNLGVTIEYYLEADTETGTFDSPVEVAMVTNSKSINVTHAKLNSVAQGLGIAPDSTGKIQLRIRSVITNSTNETLERIGDPMTVTVTTYLTVLDLSTTWGIVGSAANDWGATPDLPFFKTDVDGVLVAYVTLLDGEMKFRENNDWANNFGDNGADGTIEAGGANIAVTAGSYKVTLNFNDNTYSLESFSLGIVGSAYNDWGATPDFMLEYDQYSDVFRGIVTLLDGEMKFRMNNDWAVNYGDDGADGSLEEGSANIVTTAGNYIVTVDLNNKTYTLEQIDNIWGLVGGAYNDWGATPDAQFTRDWSRPFDDIWILRDVTLIDGEYKFRSNNDWAVNYGDNGGDGVLEEGGANLSTTAGTFTFVLDFSDPANPTYTKQP</sequence>
<dbReference type="Gene3D" id="2.60.40.3620">
    <property type="match status" value="3"/>
</dbReference>
<dbReference type="Pfam" id="PF16411">
    <property type="entry name" value="SusF_SusE"/>
    <property type="match status" value="2"/>
</dbReference>
<dbReference type="EMBL" id="CAXIXY010000004">
    <property type="protein sequence ID" value="CAL2084787.1"/>
    <property type="molecule type" value="Genomic_DNA"/>
</dbReference>
<dbReference type="CDD" id="cd12956">
    <property type="entry name" value="CBM_SusE-F_like"/>
    <property type="match status" value="3"/>
</dbReference>
<proteinExistence type="predicted"/>
<dbReference type="PROSITE" id="PS51257">
    <property type="entry name" value="PROKAR_LIPOPROTEIN"/>
    <property type="match status" value="1"/>
</dbReference>
<dbReference type="RefSeq" id="WP_348711833.1">
    <property type="nucleotide sequence ID" value="NZ_CAXIXY010000004.1"/>
</dbReference>
<reference evidence="4 5" key="1">
    <citation type="submission" date="2024-05" db="EMBL/GenBank/DDBJ databases">
        <authorList>
            <person name="Duchaud E."/>
        </authorList>
    </citation>
    <scope>NUCLEOTIDE SEQUENCE [LARGE SCALE GENOMIC DNA]</scope>
    <source>
        <strain evidence="4">Ena-SAMPLE-TAB-13-05-2024-13:56:06:370-140302</strain>
    </source>
</reference>
<comment type="caution">
    <text evidence="4">The sequence shown here is derived from an EMBL/GenBank/DDBJ whole genome shotgun (WGS) entry which is preliminary data.</text>
</comment>
<organism evidence="4 5">
    <name type="scientific">Tenacibaculum platacis</name>
    <dbReference type="NCBI Taxonomy" id="3137852"/>
    <lineage>
        <taxon>Bacteria</taxon>
        <taxon>Pseudomonadati</taxon>
        <taxon>Bacteroidota</taxon>
        <taxon>Flavobacteriia</taxon>
        <taxon>Flavobacteriales</taxon>
        <taxon>Flavobacteriaceae</taxon>
        <taxon>Tenacibaculum</taxon>
    </lineage>
</organism>
<evidence type="ECO:0000256" key="1">
    <source>
        <dbReference type="SAM" id="SignalP"/>
    </source>
</evidence>
<evidence type="ECO:0000259" key="2">
    <source>
        <dbReference type="Pfam" id="PF14292"/>
    </source>
</evidence>
<feature type="signal peptide" evidence="1">
    <location>
        <begin position="1"/>
        <end position="22"/>
    </location>
</feature>
<feature type="domain" description="Outer membrane protein SusF/SusE-like C-terminal" evidence="3">
    <location>
        <begin position="282"/>
        <end position="365"/>
    </location>
</feature>
<dbReference type="InterPro" id="IPR032187">
    <property type="entry name" value="SusF/SusE-like_C"/>
</dbReference>
<evidence type="ECO:0000313" key="4">
    <source>
        <dbReference type="EMBL" id="CAL2084787.1"/>
    </source>
</evidence>
<name>A0ABM9NZ52_9FLAO</name>
<feature type="chain" id="PRO_5045704318" evidence="1">
    <location>
        <begin position="23"/>
        <end position="559"/>
    </location>
</feature>
<keyword evidence="5" id="KW-1185">Reference proteome</keyword>